<evidence type="ECO:0000313" key="1">
    <source>
        <dbReference type="EMBL" id="CDW30198.1"/>
    </source>
</evidence>
<dbReference type="AlphaFoldDB" id="A0A0K2TVW7"/>
<name>A0A0K2TVW7_LEPSM</name>
<proteinExistence type="predicted"/>
<protein>
    <submittedName>
        <fullName evidence="1">Uncharacterized protein</fullName>
    </submittedName>
</protein>
<reference evidence="1" key="1">
    <citation type="submission" date="2014-05" db="EMBL/GenBank/DDBJ databases">
        <authorList>
            <person name="Chronopoulou M."/>
        </authorList>
    </citation>
    <scope>NUCLEOTIDE SEQUENCE</scope>
    <source>
        <tissue evidence="1">Whole organism</tissue>
    </source>
</reference>
<accession>A0A0K2TVW7</accession>
<dbReference type="EMBL" id="HACA01012837">
    <property type="protein sequence ID" value="CDW30198.1"/>
    <property type="molecule type" value="Transcribed_RNA"/>
</dbReference>
<sequence>MRKGHRFSTSLQTERQGATGIVLLFNVDVRYNGRDSEHIQNPYA</sequence>
<feature type="non-terminal residue" evidence="1">
    <location>
        <position position="44"/>
    </location>
</feature>
<organism evidence="1">
    <name type="scientific">Lepeophtheirus salmonis</name>
    <name type="common">Salmon louse</name>
    <name type="synonym">Caligus salmonis</name>
    <dbReference type="NCBI Taxonomy" id="72036"/>
    <lineage>
        <taxon>Eukaryota</taxon>
        <taxon>Metazoa</taxon>
        <taxon>Ecdysozoa</taxon>
        <taxon>Arthropoda</taxon>
        <taxon>Crustacea</taxon>
        <taxon>Multicrustacea</taxon>
        <taxon>Hexanauplia</taxon>
        <taxon>Copepoda</taxon>
        <taxon>Siphonostomatoida</taxon>
        <taxon>Caligidae</taxon>
        <taxon>Lepeophtheirus</taxon>
    </lineage>
</organism>